<accession>A0ABQ6NSZ7</accession>
<dbReference type="Gene3D" id="3.30.420.240">
    <property type="match status" value="1"/>
</dbReference>
<reference evidence="3 4" key="1">
    <citation type="submission" date="2023-05" db="EMBL/GenBank/DDBJ databases">
        <title>Draft genome of Paenibacillus sp. CCS26.</title>
        <authorList>
            <person name="Akita H."/>
            <person name="Shinto Y."/>
            <person name="Kimura Z."/>
        </authorList>
    </citation>
    <scope>NUCLEOTIDE SEQUENCE [LARGE SCALE GENOMIC DNA]</scope>
    <source>
        <strain evidence="3 4">CCS26</strain>
    </source>
</reference>
<dbReference type="RefSeq" id="WP_317981563.1">
    <property type="nucleotide sequence ID" value="NZ_BTCL01000021.1"/>
</dbReference>
<evidence type="ECO:0000259" key="2">
    <source>
        <dbReference type="Pfam" id="PF17289"/>
    </source>
</evidence>
<keyword evidence="4" id="KW-1185">Reference proteome</keyword>
<gene>
    <name evidence="3" type="ORF">PghCCS26_47740</name>
</gene>
<dbReference type="EMBL" id="BTCL01000021">
    <property type="protein sequence ID" value="GMK47644.1"/>
    <property type="molecule type" value="Genomic_DNA"/>
</dbReference>
<organism evidence="3 4">
    <name type="scientific">Paenibacillus glycanilyticus</name>
    <dbReference type="NCBI Taxonomy" id="126569"/>
    <lineage>
        <taxon>Bacteria</taxon>
        <taxon>Bacillati</taxon>
        <taxon>Bacillota</taxon>
        <taxon>Bacilli</taxon>
        <taxon>Bacillales</taxon>
        <taxon>Paenibacillaceae</taxon>
        <taxon>Paenibacillus</taxon>
    </lineage>
</organism>
<comment type="caution">
    <text evidence="3">The sequence shown here is derived from an EMBL/GenBank/DDBJ whole genome shotgun (WGS) entry which is preliminary data.</text>
</comment>
<evidence type="ECO:0000313" key="3">
    <source>
        <dbReference type="EMBL" id="GMK47644.1"/>
    </source>
</evidence>
<evidence type="ECO:0000313" key="4">
    <source>
        <dbReference type="Proteomes" id="UP001285921"/>
    </source>
</evidence>
<dbReference type="NCBIfam" id="TIGR01630">
    <property type="entry name" value="psiM2_ORF9"/>
    <property type="match status" value="1"/>
</dbReference>
<dbReference type="InterPro" id="IPR006517">
    <property type="entry name" value="Phage_terminase_lsu-like_C"/>
</dbReference>
<dbReference type="Proteomes" id="UP001285921">
    <property type="component" value="Unassembled WGS sequence"/>
</dbReference>
<sequence length="584" mass="66981">MLIAWVNNRWLNANERGTLITQLQSVIDAVDPADIAAFPDDIQRELFETAAELERLKRIDRAESDLMYFAYEYFGELYNADNSGNWIPVAIEEAPDFHRELCAIMNDVSTRDVNAKIAVAAPRSHAKSSYLSKAFPLHEIVYRKRKYVIIISETPQVSTGNMEWLGLQLKSNAKLRADFGPLLSAKQQENPKDNSAEFIAWEARPDGSQRLLARVEAASTGQALRGRNWNGVRPDLIVCDDLEGKKNTNTDLLRTEMRDWFTQVVVPLGDPAGKRTALVYMGTMVHHDSLLRYVMEKRSDFKTKLFRAVIDWPERMDLWENCRLIYVDRENKNRSSDAAAYYEANCAEMDAGAHVLWPDVQPLWKLMTWKWDNGSKAFNTEYMNNPVDEENMVFNPDAFTYWTDANAKREFPHSDYIIGLGVDFAMGKQRGDYSAIVVVAKHKRSGAIYVLDAYGERIAPDKFLTKIVERVLQYMPDIVSAEAQAAQEFFVDKLHEALLAKGYPSHTRLKKIYQRSRKELRIEAMLPDIENRTIQFSRRHALLLEQFEQYGTNSHDDVIDALEMAISAVKQKSRVVTTSSKRLR</sequence>
<protein>
    <recommendedName>
        <fullName evidence="2">Terminase large subunit gp17-like C-terminal domain-containing protein</fullName>
    </recommendedName>
</protein>
<proteinExistence type="predicted"/>
<evidence type="ECO:0000256" key="1">
    <source>
        <dbReference type="ARBA" id="ARBA00022612"/>
    </source>
</evidence>
<dbReference type="Pfam" id="PF17289">
    <property type="entry name" value="Terminase_6C"/>
    <property type="match status" value="1"/>
</dbReference>
<keyword evidence="1" id="KW-1188">Viral release from host cell</keyword>
<feature type="domain" description="Terminase large subunit gp17-like C-terminal" evidence="2">
    <location>
        <begin position="421"/>
        <end position="567"/>
    </location>
</feature>
<dbReference type="InterPro" id="IPR035421">
    <property type="entry name" value="Terminase_6C"/>
</dbReference>
<dbReference type="Gene3D" id="3.40.50.300">
    <property type="entry name" value="P-loop containing nucleotide triphosphate hydrolases"/>
    <property type="match status" value="1"/>
</dbReference>
<dbReference type="InterPro" id="IPR027417">
    <property type="entry name" value="P-loop_NTPase"/>
</dbReference>
<name>A0ABQ6NSZ7_9BACL</name>